<sequence length="338" mass="38126">MAPSSTTESTTVNEGNNQTIFAVHPDIIRSHILNRLDGPTLASVACASSQLSGLCAEETIWRKICIATWPSTENPLVQDVVANFPGGHRSLFSDSFPYLTYSSHIKPSDRSFPSGDLISAIDIYYQDKLIFSRVHMTETQASWFLCSPLWVELIDPEDPVPTPVIYARSDEEFPKQLEDNLTLSWIVIDPIRKRAANLSSRRPVLVQRHWMTRDLDVLFAVVMASDEGSSELVQFKINVTCCGKVGGDMHVREVNLMVEDMDGRHVNGKESIVILQSAMENGKRKKVNEEDVKVNFDKFTSLKKKRRKMKLRIDKAMDAASTVIATTMFVFLCWFMFG</sequence>
<proteinExistence type="predicted"/>
<organism evidence="1 2">
    <name type="scientific">Bauhinia variegata</name>
    <name type="common">Purple orchid tree</name>
    <name type="synonym">Phanera variegata</name>
    <dbReference type="NCBI Taxonomy" id="167791"/>
    <lineage>
        <taxon>Eukaryota</taxon>
        <taxon>Viridiplantae</taxon>
        <taxon>Streptophyta</taxon>
        <taxon>Embryophyta</taxon>
        <taxon>Tracheophyta</taxon>
        <taxon>Spermatophyta</taxon>
        <taxon>Magnoliopsida</taxon>
        <taxon>eudicotyledons</taxon>
        <taxon>Gunneridae</taxon>
        <taxon>Pentapetalae</taxon>
        <taxon>rosids</taxon>
        <taxon>fabids</taxon>
        <taxon>Fabales</taxon>
        <taxon>Fabaceae</taxon>
        <taxon>Cercidoideae</taxon>
        <taxon>Cercideae</taxon>
        <taxon>Bauhiniinae</taxon>
        <taxon>Bauhinia</taxon>
    </lineage>
</organism>
<accession>A0ACB9MFN5</accession>
<dbReference type="Proteomes" id="UP000828941">
    <property type="component" value="Chromosome 9"/>
</dbReference>
<evidence type="ECO:0000313" key="2">
    <source>
        <dbReference type="Proteomes" id="UP000828941"/>
    </source>
</evidence>
<name>A0ACB9MFN5_BAUVA</name>
<reference evidence="1 2" key="1">
    <citation type="journal article" date="2022" name="DNA Res.">
        <title>Chromosomal-level genome assembly of the orchid tree Bauhinia variegata (Leguminosae; Cercidoideae) supports the allotetraploid origin hypothesis of Bauhinia.</title>
        <authorList>
            <person name="Zhong Y."/>
            <person name="Chen Y."/>
            <person name="Zheng D."/>
            <person name="Pang J."/>
            <person name="Liu Y."/>
            <person name="Luo S."/>
            <person name="Meng S."/>
            <person name="Qian L."/>
            <person name="Wei D."/>
            <person name="Dai S."/>
            <person name="Zhou R."/>
        </authorList>
    </citation>
    <scope>NUCLEOTIDE SEQUENCE [LARGE SCALE GENOMIC DNA]</scope>
    <source>
        <strain evidence="1">BV-YZ2020</strain>
    </source>
</reference>
<gene>
    <name evidence="1" type="ORF">L6164_022145</name>
</gene>
<keyword evidence="2" id="KW-1185">Reference proteome</keyword>
<comment type="caution">
    <text evidence="1">The sequence shown here is derived from an EMBL/GenBank/DDBJ whole genome shotgun (WGS) entry which is preliminary data.</text>
</comment>
<protein>
    <submittedName>
        <fullName evidence="1">Uncharacterized protein</fullName>
    </submittedName>
</protein>
<dbReference type="EMBL" id="CM039434">
    <property type="protein sequence ID" value="KAI4322451.1"/>
    <property type="molecule type" value="Genomic_DNA"/>
</dbReference>
<evidence type="ECO:0000313" key="1">
    <source>
        <dbReference type="EMBL" id="KAI4322451.1"/>
    </source>
</evidence>